<dbReference type="AlphaFoldDB" id="A0A4C1YLI3"/>
<reference evidence="1 2" key="1">
    <citation type="journal article" date="2019" name="Commun. Biol.">
        <title>The bagworm genome reveals a unique fibroin gene that provides high tensile strength.</title>
        <authorList>
            <person name="Kono N."/>
            <person name="Nakamura H."/>
            <person name="Ohtoshi R."/>
            <person name="Tomita M."/>
            <person name="Numata K."/>
            <person name="Arakawa K."/>
        </authorList>
    </citation>
    <scope>NUCLEOTIDE SEQUENCE [LARGE SCALE GENOMIC DNA]</scope>
</reference>
<dbReference type="Proteomes" id="UP000299102">
    <property type="component" value="Unassembled WGS sequence"/>
</dbReference>
<protein>
    <submittedName>
        <fullName evidence="1">Uncharacterized protein</fullName>
    </submittedName>
</protein>
<accession>A0A4C1YLI3</accession>
<evidence type="ECO:0000313" key="2">
    <source>
        <dbReference type="Proteomes" id="UP000299102"/>
    </source>
</evidence>
<sequence>MDRPLLDLSPAGAAADAAVYHNTGGRCQKLARQSCDSGLLAQFLSLGESEGVSYSNSKSERYKGQWRTAGNQRTKYFPYLRIRSSIRPCKSAASV</sequence>
<proteinExistence type="predicted"/>
<dbReference type="EMBL" id="BGZK01001259">
    <property type="protein sequence ID" value="GBP75732.1"/>
    <property type="molecule type" value="Genomic_DNA"/>
</dbReference>
<name>A0A4C1YLI3_EUMVA</name>
<organism evidence="1 2">
    <name type="scientific">Eumeta variegata</name>
    <name type="common">Bagworm moth</name>
    <name type="synonym">Eumeta japonica</name>
    <dbReference type="NCBI Taxonomy" id="151549"/>
    <lineage>
        <taxon>Eukaryota</taxon>
        <taxon>Metazoa</taxon>
        <taxon>Ecdysozoa</taxon>
        <taxon>Arthropoda</taxon>
        <taxon>Hexapoda</taxon>
        <taxon>Insecta</taxon>
        <taxon>Pterygota</taxon>
        <taxon>Neoptera</taxon>
        <taxon>Endopterygota</taxon>
        <taxon>Lepidoptera</taxon>
        <taxon>Glossata</taxon>
        <taxon>Ditrysia</taxon>
        <taxon>Tineoidea</taxon>
        <taxon>Psychidae</taxon>
        <taxon>Oiketicinae</taxon>
        <taxon>Eumeta</taxon>
    </lineage>
</organism>
<evidence type="ECO:0000313" key="1">
    <source>
        <dbReference type="EMBL" id="GBP75732.1"/>
    </source>
</evidence>
<keyword evidence="2" id="KW-1185">Reference proteome</keyword>
<gene>
    <name evidence="1" type="ORF">EVAR_58825_1</name>
</gene>
<comment type="caution">
    <text evidence="1">The sequence shown here is derived from an EMBL/GenBank/DDBJ whole genome shotgun (WGS) entry which is preliminary data.</text>
</comment>